<feature type="transmembrane region" description="Helical" evidence="1">
    <location>
        <begin position="57"/>
        <end position="75"/>
    </location>
</feature>
<sequence length="154" mass="17056">MNIPSSLEPWHWVILFFLLLGVETLGAGGFLLGGATAALVVAGINWLLPSFGWAEQLAIFAALSLILTVAYWYFFQKVYDRDDLPDLNNRGAQLIGRYVELNEDLPYGQGKAQIGDTLWKVKVSSKKSLFKGTFVVVTGCQNMTLLIEEQLDKG</sequence>
<dbReference type="PANTHER" id="PTHR33507">
    <property type="entry name" value="INNER MEMBRANE PROTEIN YBBJ"/>
    <property type="match status" value="1"/>
</dbReference>
<organism evidence="2 3">
    <name type="scientific">Candidatus Endonucleibacter bathymodioli</name>
    <dbReference type="NCBI Taxonomy" id="539814"/>
    <lineage>
        <taxon>Bacteria</taxon>
        <taxon>Pseudomonadati</taxon>
        <taxon>Pseudomonadota</taxon>
        <taxon>Gammaproteobacteria</taxon>
        <taxon>Oceanospirillales</taxon>
        <taxon>Endozoicomonadaceae</taxon>
        <taxon>Candidatus Endonucleibacter</taxon>
    </lineage>
</organism>
<keyword evidence="1" id="KW-1133">Transmembrane helix</keyword>
<keyword evidence="1" id="KW-0812">Transmembrane</keyword>
<feature type="transmembrane region" description="Helical" evidence="1">
    <location>
        <begin position="12"/>
        <end position="45"/>
    </location>
</feature>
<dbReference type="EMBL" id="JASXSV010000001">
    <property type="protein sequence ID" value="MDP0587792.1"/>
    <property type="molecule type" value="Genomic_DNA"/>
</dbReference>
<evidence type="ECO:0000313" key="3">
    <source>
        <dbReference type="Proteomes" id="UP001178148"/>
    </source>
</evidence>
<dbReference type="GO" id="GO:0005886">
    <property type="term" value="C:plasma membrane"/>
    <property type="evidence" value="ECO:0007669"/>
    <property type="project" value="TreeGrafter"/>
</dbReference>
<gene>
    <name evidence="2" type="ORF">QS748_00705</name>
</gene>
<keyword evidence="3" id="KW-1185">Reference proteome</keyword>
<reference evidence="2 3" key="1">
    <citation type="journal article" date="2023" name="bioRxiv">
        <title>An intranuclear bacterial parasite of deep-sea mussels expresses apoptosis inhibitors acquired from its host.</title>
        <authorList>
            <person name="Gonzalez Porras M.A."/>
            <person name="Assie A."/>
            <person name="Tietjen M."/>
            <person name="Violette M."/>
            <person name="Kleiner M."/>
            <person name="Gruber-Vodicka H."/>
            <person name="Dubilier N."/>
            <person name="Leisch N."/>
        </authorList>
    </citation>
    <scope>NUCLEOTIDE SEQUENCE [LARGE SCALE GENOMIC DNA]</scope>
    <source>
        <strain evidence="2">IAP13</strain>
    </source>
</reference>
<protein>
    <submittedName>
        <fullName evidence="2">NfeD family protein</fullName>
    </submittedName>
</protein>
<comment type="caution">
    <text evidence="2">The sequence shown here is derived from an EMBL/GenBank/DDBJ whole genome shotgun (WGS) entry which is preliminary data.</text>
</comment>
<dbReference type="Gene3D" id="2.40.50.140">
    <property type="entry name" value="Nucleic acid-binding proteins"/>
    <property type="match status" value="1"/>
</dbReference>
<accession>A0AA90NJQ2</accession>
<dbReference type="AlphaFoldDB" id="A0AA90NJQ2"/>
<dbReference type="PANTHER" id="PTHR33507:SF3">
    <property type="entry name" value="INNER MEMBRANE PROTEIN YBBJ"/>
    <property type="match status" value="1"/>
</dbReference>
<name>A0AA90NJQ2_9GAMM</name>
<proteinExistence type="predicted"/>
<dbReference type="Proteomes" id="UP001178148">
    <property type="component" value="Unassembled WGS sequence"/>
</dbReference>
<evidence type="ECO:0000256" key="1">
    <source>
        <dbReference type="SAM" id="Phobius"/>
    </source>
</evidence>
<evidence type="ECO:0000313" key="2">
    <source>
        <dbReference type="EMBL" id="MDP0587792.1"/>
    </source>
</evidence>
<dbReference type="InterPro" id="IPR052165">
    <property type="entry name" value="Membrane_assoc_protease"/>
</dbReference>
<keyword evidence="1" id="KW-0472">Membrane</keyword>
<dbReference type="InterPro" id="IPR012340">
    <property type="entry name" value="NA-bd_OB-fold"/>
</dbReference>